<dbReference type="OrthoDB" id="1022638at2759"/>
<comment type="caution">
    <text evidence="1">The sequence shown here is derived from an EMBL/GenBank/DDBJ whole genome shotgun (WGS) entry which is preliminary data.</text>
</comment>
<accession>A0A9P4HGE0</accession>
<dbReference type="AlphaFoldDB" id="A0A9P4HGE0"/>
<organism evidence="1 2">
    <name type="scientific">Setomelanomma holmii</name>
    <dbReference type="NCBI Taxonomy" id="210430"/>
    <lineage>
        <taxon>Eukaryota</taxon>
        <taxon>Fungi</taxon>
        <taxon>Dikarya</taxon>
        <taxon>Ascomycota</taxon>
        <taxon>Pezizomycotina</taxon>
        <taxon>Dothideomycetes</taxon>
        <taxon>Pleosporomycetidae</taxon>
        <taxon>Pleosporales</taxon>
        <taxon>Pleosporineae</taxon>
        <taxon>Phaeosphaeriaceae</taxon>
        <taxon>Setomelanomma</taxon>
    </lineage>
</organism>
<protein>
    <submittedName>
        <fullName evidence="1">Uncharacterized protein</fullName>
    </submittedName>
</protein>
<name>A0A9P4HGE0_9PLEO</name>
<reference evidence="1" key="1">
    <citation type="journal article" date="2020" name="Stud. Mycol.">
        <title>101 Dothideomycetes genomes: a test case for predicting lifestyles and emergence of pathogens.</title>
        <authorList>
            <person name="Haridas S."/>
            <person name="Albert R."/>
            <person name="Binder M."/>
            <person name="Bloem J."/>
            <person name="Labutti K."/>
            <person name="Salamov A."/>
            <person name="Andreopoulos B."/>
            <person name="Baker S."/>
            <person name="Barry K."/>
            <person name="Bills G."/>
            <person name="Bluhm B."/>
            <person name="Cannon C."/>
            <person name="Castanera R."/>
            <person name="Culley D."/>
            <person name="Daum C."/>
            <person name="Ezra D."/>
            <person name="Gonzalez J."/>
            <person name="Henrissat B."/>
            <person name="Kuo A."/>
            <person name="Liang C."/>
            <person name="Lipzen A."/>
            <person name="Lutzoni F."/>
            <person name="Magnuson J."/>
            <person name="Mondo S."/>
            <person name="Nolan M."/>
            <person name="Ohm R."/>
            <person name="Pangilinan J."/>
            <person name="Park H.-J."/>
            <person name="Ramirez L."/>
            <person name="Alfaro M."/>
            <person name="Sun H."/>
            <person name="Tritt A."/>
            <person name="Yoshinaga Y."/>
            <person name="Zwiers L.-H."/>
            <person name="Turgeon B."/>
            <person name="Goodwin S."/>
            <person name="Spatafora J."/>
            <person name="Crous P."/>
            <person name="Grigoriev I."/>
        </authorList>
    </citation>
    <scope>NUCLEOTIDE SEQUENCE</scope>
    <source>
        <strain evidence="1">CBS 110217</strain>
    </source>
</reference>
<dbReference type="Proteomes" id="UP000799777">
    <property type="component" value="Unassembled WGS sequence"/>
</dbReference>
<sequence>MNDATGEPPRKKLRRAAQDGPDLMLKPILVRVGKENQDFYIHETIDCLIEAFHDTGYYPVRTPGNIWQYSSSGSAHRKFAINCVVYYYNKKHIYKLVDTEDPVYQPDFPRQILLEILPRLEDGIPFRTQLEFLDLDSTCKYHDHGPDKPCYKTKPAFRI</sequence>
<proteinExistence type="predicted"/>
<evidence type="ECO:0000313" key="1">
    <source>
        <dbReference type="EMBL" id="KAF2034088.1"/>
    </source>
</evidence>
<evidence type="ECO:0000313" key="2">
    <source>
        <dbReference type="Proteomes" id="UP000799777"/>
    </source>
</evidence>
<keyword evidence="2" id="KW-1185">Reference proteome</keyword>
<gene>
    <name evidence="1" type="ORF">EK21DRAFT_85879</name>
</gene>
<dbReference type="EMBL" id="ML978163">
    <property type="protein sequence ID" value="KAF2034088.1"/>
    <property type="molecule type" value="Genomic_DNA"/>
</dbReference>